<dbReference type="Proteomes" id="UP000199603">
    <property type="component" value="Unassembled WGS sequence"/>
</dbReference>
<dbReference type="SUPFAM" id="SSF49478">
    <property type="entry name" value="Cna protein B-type domain"/>
    <property type="match status" value="1"/>
</dbReference>
<gene>
    <name evidence="2" type="ORF">SAMN04488509_109105</name>
</gene>
<dbReference type="STRING" id="265719.SAMN04488509_109105"/>
<evidence type="ECO:0000313" key="3">
    <source>
        <dbReference type="Proteomes" id="UP000199603"/>
    </source>
</evidence>
<feature type="signal peptide" evidence="1">
    <location>
        <begin position="1"/>
        <end position="22"/>
    </location>
</feature>
<reference evidence="2 3" key="1">
    <citation type="submission" date="2016-10" db="EMBL/GenBank/DDBJ databases">
        <authorList>
            <person name="de Groot N.N."/>
        </authorList>
    </citation>
    <scope>NUCLEOTIDE SEQUENCE [LARGE SCALE GENOMIC DNA]</scope>
    <source>
        <strain evidence="2 3">DSM 16957</strain>
    </source>
</reference>
<dbReference type="AlphaFoldDB" id="A0A1G6YD06"/>
<accession>A0A1G6YD06</accession>
<keyword evidence="1" id="KW-0732">Signal</keyword>
<dbReference type="OrthoDB" id="5943at2"/>
<dbReference type="RefSeq" id="WP_091243869.1">
    <property type="nucleotide sequence ID" value="NZ_FNAG01000009.1"/>
</dbReference>
<keyword evidence="3" id="KW-1185">Reference proteome</keyword>
<protein>
    <submittedName>
        <fullName evidence="2">Uncharacterized conserved protein, contains GH25 family domain</fullName>
    </submittedName>
</protein>
<proteinExistence type="predicted"/>
<dbReference type="InterPro" id="IPR019613">
    <property type="entry name" value="DUF4198"/>
</dbReference>
<feature type="chain" id="PRO_5011695241" evidence="1">
    <location>
        <begin position="23"/>
        <end position="267"/>
    </location>
</feature>
<sequence>MRTALRYVAFALISALPLSAQAHKAWLLPSDTVLSSEKAWITVDAAVSNDLFYFNHVPLRPDALSVTAPDGSAVSPQNTHTGQLRSVFDLELSTPGTYRIALASKGLFASWEEGGEPRRWRGRAEDFASQVPTAADKLQVTQAQNRVETFVTLGRPSRESIAPAAQGLSLEFVGHPNDLMVGDTAEFRLLLDGAPAADVAVEVVNGGTRYRDDQQAMTLRTDDNGAFAVTWPSAGMYWLQASASDAKAAAPATQRRASYVVTLEVLP</sequence>
<evidence type="ECO:0000313" key="2">
    <source>
        <dbReference type="EMBL" id="SDD88258.1"/>
    </source>
</evidence>
<evidence type="ECO:0000256" key="1">
    <source>
        <dbReference type="SAM" id="SignalP"/>
    </source>
</evidence>
<dbReference type="EMBL" id="FNAG01000009">
    <property type="protein sequence ID" value="SDD88258.1"/>
    <property type="molecule type" value="Genomic_DNA"/>
</dbReference>
<name>A0A1G6YD06_9GAMM</name>
<dbReference type="Pfam" id="PF10670">
    <property type="entry name" value="DUF4198"/>
    <property type="match status" value="1"/>
</dbReference>
<organism evidence="2 3">
    <name type="scientific">Aquimonas voraii</name>
    <dbReference type="NCBI Taxonomy" id="265719"/>
    <lineage>
        <taxon>Bacteria</taxon>
        <taxon>Pseudomonadati</taxon>
        <taxon>Pseudomonadota</taxon>
        <taxon>Gammaproteobacteria</taxon>
        <taxon>Lysobacterales</taxon>
        <taxon>Lysobacteraceae</taxon>
        <taxon>Aquimonas</taxon>
    </lineage>
</organism>